<dbReference type="Pfam" id="PF00532">
    <property type="entry name" value="Peripla_BP_1"/>
    <property type="match status" value="1"/>
</dbReference>
<dbReference type="Gene3D" id="1.10.260.40">
    <property type="entry name" value="lambda repressor-like DNA-binding domains"/>
    <property type="match status" value="1"/>
</dbReference>
<evidence type="ECO:0000256" key="3">
    <source>
        <dbReference type="ARBA" id="ARBA00023163"/>
    </source>
</evidence>
<reference evidence="5 7" key="1">
    <citation type="submission" date="2018-07" db="EMBL/GenBank/DDBJ databases">
        <title>Lactobacillus curvatus genome sequence.</title>
        <authorList>
            <person name="Prechtl R."/>
        </authorList>
    </citation>
    <scope>NUCLEOTIDE SEQUENCE [LARGE SCALE GENOMIC DNA]</scope>
    <source>
        <strain evidence="5 7">TMW 1.1928</strain>
    </source>
</reference>
<accession>A0A385ACF6</accession>
<dbReference type="InterPro" id="IPR010982">
    <property type="entry name" value="Lambda_DNA-bd_dom_sf"/>
</dbReference>
<feature type="domain" description="HTH lacI-type" evidence="4">
    <location>
        <begin position="2"/>
        <end position="56"/>
    </location>
</feature>
<dbReference type="Proteomes" id="UP000825100">
    <property type="component" value="Chromosome"/>
</dbReference>
<evidence type="ECO:0000313" key="6">
    <source>
        <dbReference type="EMBL" id="BCX31041.1"/>
    </source>
</evidence>
<keyword evidence="2 5" id="KW-0238">DNA-binding</keyword>
<keyword evidence="3" id="KW-0804">Transcription</keyword>
<dbReference type="SUPFAM" id="SSF53822">
    <property type="entry name" value="Periplasmic binding protein-like I"/>
    <property type="match status" value="1"/>
</dbReference>
<dbReference type="Gene3D" id="3.40.50.2300">
    <property type="match status" value="2"/>
</dbReference>
<organism evidence="5 7">
    <name type="scientific">Latilactobacillus curvatus</name>
    <name type="common">Lactobacillus curvatus</name>
    <dbReference type="NCBI Taxonomy" id="28038"/>
    <lineage>
        <taxon>Bacteria</taxon>
        <taxon>Bacillati</taxon>
        <taxon>Bacillota</taxon>
        <taxon>Bacilli</taxon>
        <taxon>Lactobacillales</taxon>
        <taxon>Lactobacillaceae</taxon>
        <taxon>Latilactobacillus</taxon>
    </lineage>
</organism>
<dbReference type="EMBL" id="AP024685">
    <property type="protein sequence ID" value="BCX31041.1"/>
    <property type="molecule type" value="Genomic_DNA"/>
</dbReference>
<evidence type="ECO:0000256" key="2">
    <source>
        <dbReference type="ARBA" id="ARBA00023125"/>
    </source>
</evidence>
<dbReference type="Proteomes" id="UP000257607">
    <property type="component" value="Chromosome"/>
</dbReference>
<dbReference type="PANTHER" id="PTHR30146:SF105">
    <property type="entry name" value="CATABOLITE CONTROL PROTEIN B"/>
    <property type="match status" value="1"/>
</dbReference>
<dbReference type="GeneID" id="49610974"/>
<proteinExistence type="predicted"/>
<dbReference type="PANTHER" id="PTHR30146">
    <property type="entry name" value="LACI-RELATED TRANSCRIPTIONAL REPRESSOR"/>
    <property type="match status" value="1"/>
</dbReference>
<evidence type="ECO:0000313" key="5">
    <source>
        <dbReference type="EMBL" id="AXN35304.1"/>
    </source>
</evidence>
<protein>
    <submittedName>
        <fullName evidence="5 6">Transcriptional regulator</fullName>
    </submittedName>
</protein>
<dbReference type="GO" id="GO:0000976">
    <property type="term" value="F:transcription cis-regulatory region binding"/>
    <property type="evidence" value="ECO:0007669"/>
    <property type="project" value="TreeGrafter"/>
</dbReference>
<dbReference type="EMBL" id="CP031003">
    <property type="protein sequence ID" value="AXN35304.1"/>
    <property type="molecule type" value="Genomic_DNA"/>
</dbReference>
<dbReference type="SMART" id="SM00354">
    <property type="entry name" value="HTH_LACI"/>
    <property type="match status" value="1"/>
</dbReference>
<name>A0A385ACF6_LATCU</name>
<dbReference type="Pfam" id="PF00356">
    <property type="entry name" value="LacI"/>
    <property type="match status" value="1"/>
</dbReference>
<keyword evidence="1" id="KW-0805">Transcription regulation</keyword>
<evidence type="ECO:0000256" key="1">
    <source>
        <dbReference type="ARBA" id="ARBA00023015"/>
    </source>
</evidence>
<dbReference type="CDD" id="cd06286">
    <property type="entry name" value="PBP1_CcpB-like"/>
    <property type="match status" value="1"/>
</dbReference>
<dbReference type="InterPro" id="IPR028082">
    <property type="entry name" value="Peripla_BP_I"/>
</dbReference>
<dbReference type="CDD" id="cd01392">
    <property type="entry name" value="HTH_LacI"/>
    <property type="match status" value="1"/>
</dbReference>
<dbReference type="InterPro" id="IPR000843">
    <property type="entry name" value="HTH_LacI"/>
</dbReference>
<dbReference type="AlphaFoldDB" id="A0A385ACF6"/>
<dbReference type="SUPFAM" id="SSF47413">
    <property type="entry name" value="lambda repressor-like DNA-binding domains"/>
    <property type="match status" value="1"/>
</dbReference>
<sequence length="312" mass="35112">MPTIRDIARKSGYSVSTVSRVLNHQKYVSEPAKTAIEAVIKQLDYVPNSLARDLSFGQNKNIGVVLPHNDHPYFNQLLNGIMDAAFSSGYHVVLLPSEYNQAVELDYLEQLKRKNFTALIFTSHGIALSVLAEYTRYGQIVCCEDPGTHHISAVYSHREPAYLAAFKYLKAHKAQQIGLLLSRNLAQSPTWIAVTNAYQQVFNCQPDSELMVGGMRSFEDGYRAAEQLVEKQPTLACYFTNGDDIAAGVRQYHLDHQLPTPLLIGQEKQLSSFLLQLPTIDHHFFTLGQKAFEVALSNHHQVCRFESEFILP</sequence>
<keyword evidence="8" id="KW-1185">Reference proteome</keyword>
<evidence type="ECO:0000313" key="8">
    <source>
        <dbReference type="Proteomes" id="UP000825100"/>
    </source>
</evidence>
<evidence type="ECO:0000259" key="4">
    <source>
        <dbReference type="PROSITE" id="PS50932"/>
    </source>
</evidence>
<gene>
    <name evidence="5" type="ORF">DT351_02580</name>
    <name evidence="6" type="ORF">LTWDN19_16080</name>
</gene>
<dbReference type="GO" id="GO:0003700">
    <property type="term" value="F:DNA-binding transcription factor activity"/>
    <property type="evidence" value="ECO:0007669"/>
    <property type="project" value="TreeGrafter"/>
</dbReference>
<dbReference type="InterPro" id="IPR001761">
    <property type="entry name" value="Peripla_BP/Lac1_sug-bd_dom"/>
</dbReference>
<reference evidence="6 8" key="2">
    <citation type="submission" date="2021-05" db="EMBL/GenBank/DDBJ databases">
        <title>Complete Genome Sequence of Latilactobacillus sp. Strain WDN19, a High D-Aspartate-producing Lactic Acid Bacterium Isolated from a Japanese Pickle.</title>
        <authorList>
            <person name="Kajitani K."/>
            <person name="Takahashi S."/>
        </authorList>
    </citation>
    <scope>NUCLEOTIDE SEQUENCE [LARGE SCALE GENOMIC DNA]</scope>
    <source>
        <strain evidence="6 8">WDN19</strain>
    </source>
</reference>
<evidence type="ECO:0000313" key="7">
    <source>
        <dbReference type="Proteomes" id="UP000257607"/>
    </source>
</evidence>
<dbReference type="RefSeq" id="WP_056967037.1">
    <property type="nucleotide sequence ID" value="NZ_AP024685.1"/>
</dbReference>
<dbReference type="PROSITE" id="PS50932">
    <property type="entry name" value="HTH_LACI_2"/>
    <property type="match status" value="1"/>
</dbReference>